<evidence type="ECO:0000313" key="3">
    <source>
        <dbReference type="Proteomes" id="UP001558713"/>
    </source>
</evidence>
<dbReference type="PANTHER" id="PTHR33018">
    <property type="entry name" value="OS10G0338966 PROTEIN-RELATED"/>
    <property type="match status" value="1"/>
</dbReference>
<comment type="caution">
    <text evidence="2">The sequence shown here is derived from an EMBL/GenBank/DDBJ whole genome shotgun (WGS) entry which is preliminary data.</text>
</comment>
<gene>
    <name evidence="2" type="ORF">V5N11_019997</name>
</gene>
<feature type="domain" description="DUF8039" evidence="1">
    <location>
        <begin position="60"/>
        <end position="142"/>
    </location>
</feature>
<dbReference type="PANTHER" id="PTHR33018:SF34">
    <property type="entry name" value="OS02G0472350 PROTEIN"/>
    <property type="match status" value="1"/>
</dbReference>
<proteinExistence type="predicted"/>
<reference evidence="2 3" key="1">
    <citation type="submission" date="2024-04" db="EMBL/GenBank/DDBJ databases">
        <title>Genome assembly C_amara_ONT_v2.</title>
        <authorList>
            <person name="Yant L."/>
            <person name="Moore C."/>
            <person name="Slenker M."/>
        </authorList>
    </citation>
    <scope>NUCLEOTIDE SEQUENCE [LARGE SCALE GENOMIC DNA]</scope>
    <source>
        <tissue evidence="2">Leaf</tissue>
    </source>
</reference>
<dbReference type="EMBL" id="JBANAX010000741">
    <property type="protein sequence ID" value="KAL1194873.1"/>
    <property type="molecule type" value="Genomic_DNA"/>
</dbReference>
<feature type="domain" description="DUF8039" evidence="1">
    <location>
        <begin position="168"/>
        <end position="248"/>
    </location>
</feature>
<dbReference type="Proteomes" id="UP001558713">
    <property type="component" value="Unassembled WGS sequence"/>
</dbReference>
<dbReference type="InterPro" id="IPR058352">
    <property type="entry name" value="DUF8039"/>
</dbReference>
<evidence type="ECO:0000259" key="1">
    <source>
        <dbReference type="Pfam" id="PF26133"/>
    </source>
</evidence>
<protein>
    <recommendedName>
        <fullName evidence="1">DUF8039 domain-containing protein</fullName>
    </recommendedName>
</protein>
<evidence type="ECO:0000313" key="2">
    <source>
        <dbReference type="EMBL" id="KAL1194873.1"/>
    </source>
</evidence>
<accession>A0ABD0ZK38</accession>
<sequence length="249" mass="27197">MAVLVKSVLSSKASLWRPTSDVSYLEEAVGCKIPWPMDKVLLYRDPVTSEDVSMQNKEGETRRCKIFDWDNEDDEVIAEGLVCSSNSKERVNNIPLGPSAVSIQVVKVFNDNAPLWRPSADISVINDAINEKIAWPVQKIDVTAAATPDATLPKAVSPGSNSSTKSPKQKCFLLDCSNYGCKVAEGRVISTDPKDTCHHVPLRPNASKVCVEVAKIGNAKVWRPSSEIVFISDAIGSVVAWPNDKIKFV</sequence>
<organism evidence="2 3">
    <name type="scientific">Cardamine amara subsp. amara</name>
    <dbReference type="NCBI Taxonomy" id="228776"/>
    <lineage>
        <taxon>Eukaryota</taxon>
        <taxon>Viridiplantae</taxon>
        <taxon>Streptophyta</taxon>
        <taxon>Embryophyta</taxon>
        <taxon>Tracheophyta</taxon>
        <taxon>Spermatophyta</taxon>
        <taxon>Magnoliopsida</taxon>
        <taxon>eudicotyledons</taxon>
        <taxon>Gunneridae</taxon>
        <taxon>Pentapetalae</taxon>
        <taxon>rosids</taxon>
        <taxon>malvids</taxon>
        <taxon>Brassicales</taxon>
        <taxon>Brassicaceae</taxon>
        <taxon>Cardamineae</taxon>
        <taxon>Cardamine</taxon>
    </lineage>
</organism>
<name>A0ABD0ZK38_CARAN</name>
<dbReference type="AlphaFoldDB" id="A0ABD0ZK38"/>
<keyword evidence="3" id="KW-1185">Reference proteome</keyword>
<dbReference type="Pfam" id="PF26133">
    <property type="entry name" value="DUF8039"/>
    <property type="match status" value="2"/>
</dbReference>